<keyword evidence="1" id="KW-0472">Membrane</keyword>
<comment type="caution">
    <text evidence="2">The sequence shown here is derived from an EMBL/GenBank/DDBJ whole genome shotgun (WGS) entry which is preliminary data.</text>
</comment>
<feature type="transmembrane region" description="Helical" evidence="1">
    <location>
        <begin position="271"/>
        <end position="291"/>
    </location>
</feature>
<feature type="transmembrane region" description="Helical" evidence="1">
    <location>
        <begin position="221"/>
        <end position="240"/>
    </location>
</feature>
<name>A0A9W6ES62_9LACO</name>
<accession>A0A9W6ES62</accession>
<feature type="transmembrane region" description="Helical" evidence="1">
    <location>
        <begin position="188"/>
        <end position="209"/>
    </location>
</feature>
<proteinExistence type="predicted"/>
<feature type="transmembrane region" description="Helical" evidence="1">
    <location>
        <begin position="303"/>
        <end position="320"/>
    </location>
</feature>
<evidence type="ECO:0000256" key="1">
    <source>
        <dbReference type="SAM" id="Phobius"/>
    </source>
</evidence>
<keyword evidence="1" id="KW-1133">Transmembrane helix</keyword>
<dbReference type="RefSeq" id="WP_286135959.1">
    <property type="nucleotide sequence ID" value="NZ_BRPL01000002.1"/>
</dbReference>
<feature type="transmembrane region" description="Helical" evidence="1">
    <location>
        <begin position="12"/>
        <end position="33"/>
    </location>
</feature>
<dbReference type="AlphaFoldDB" id="A0A9W6ES62"/>
<evidence type="ECO:0008006" key="4">
    <source>
        <dbReference type="Google" id="ProtNLM"/>
    </source>
</evidence>
<reference evidence="2" key="2">
    <citation type="journal article" date="2023" name="PLoS ONE">
        <title>Philodulcilactobacillus myokoensis gen. nov., sp. nov., a fructophilic, acidophilic, and agar-phobic lactic acid bacterium isolated from fermented vegetable extracts.</title>
        <authorList>
            <person name="Kouya T."/>
            <person name="Ishiyama Y."/>
            <person name="Ohashi S."/>
            <person name="Kumakubo R."/>
            <person name="Yamazaki T."/>
            <person name="Otaki T."/>
        </authorList>
    </citation>
    <scope>NUCLEOTIDE SEQUENCE</scope>
    <source>
        <strain evidence="2">WR16-4</strain>
    </source>
</reference>
<dbReference type="Proteomes" id="UP001144204">
    <property type="component" value="Unassembled WGS sequence"/>
</dbReference>
<evidence type="ECO:0000313" key="3">
    <source>
        <dbReference type="Proteomes" id="UP001144204"/>
    </source>
</evidence>
<feature type="transmembrane region" description="Helical" evidence="1">
    <location>
        <begin position="340"/>
        <end position="357"/>
    </location>
</feature>
<feature type="transmembrane region" description="Helical" evidence="1">
    <location>
        <begin position="99"/>
        <end position="119"/>
    </location>
</feature>
<protein>
    <recommendedName>
        <fullName evidence="4">Cell division protein</fullName>
    </recommendedName>
</protein>
<organism evidence="2 3">
    <name type="scientific">Philodulcilactobacillus myokoensis</name>
    <dbReference type="NCBI Taxonomy" id="2929573"/>
    <lineage>
        <taxon>Bacteria</taxon>
        <taxon>Bacillati</taxon>
        <taxon>Bacillota</taxon>
        <taxon>Bacilli</taxon>
        <taxon>Lactobacillales</taxon>
        <taxon>Lactobacillaceae</taxon>
        <taxon>Philodulcilactobacillus</taxon>
    </lineage>
</organism>
<keyword evidence="1" id="KW-0812">Transmembrane</keyword>
<feature type="transmembrane region" description="Helical" evidence="1">
    <location>
        <begin position="369"/>
        <end position="387"/>
    </location>
</feature>
<keyword evidence="3" id="KW-1185">Reference proteome</keyword>
<feature type="transmembrane region" description="Helical" evidence="1">
    <location>
        <begin position="71"/>
        <end position="92"/>
    </location>
</feature>
<evidence type="ECO:0000313" key="2">
    <source>
        <dbReference type="EMBL" id="GLB46490.1"/>
    </source>
</evidence>
<dbReference type="EMBL" id="BRPL01000002">
    <property type="protein sequence ID" value="GLB46490.1"/>
    <property type="molecule type" value="Genomic_DNA"/>
</dbReference>
<sequence>MKETIKKWTPYLLIIIFAFIIVFPQIKSNAYIIGIDSIFHMNRFYDAAMQLKTGHFSYFQSFFGFQHSGRIINALYGPLFAYVNGAILLVVGSWVKYQVISSLAIMIISGCLMYHLAIYNHANRFSATVVSLIYILSDPIFSWVSGQQFTGWGAAFLPWLMLSGSQMLREHKVHIIQLALSMTILLQTHIMSSLVGTIALIPFFIVGWMHANNRFKMFRDGVLATLLTLVLSGNVYGGMFDIYSSNRLISVAPQADLDQDALAIFQKQDTILNPVYLILFLLTLVFLIWAFKRISTSLKTITIVGLVFLWVSSFLFPWNTLSSWFPSITYLIQMPKRFDVIAYILLLTSISVFFSNLTIKMVSPIVKNGFLLISFGILFFQATSIIHEDIKDWNSIQVVSNNHDMKFQTADPKALRESLTSNNLSDPLYLMTKATPDYLPIKEQLLPIGSIGYYNFHPYGNYDRQVILRQLHYPLTEKVYHSNELVVSWMNHRDHHHQKGLPVIKYAHTVVTFNGKTLQHPTTSNIGSVIVNAKPGWNQVTLTYEAGLFFKLTSYLTWVGWLSLLAFAIQDWIKKIALRFKFKS</sequence>
<reference evidence="2" key="1">
    <citation type="submission" date="2022-07" db="EMBL/GenBank/DDBJ databases">
        <authorList>
            <person name="Kouya T."/>
            <person name="Ishiyama Y."/>
        </authorList>
    </citation>
    <scope>NUCLEOTIDE SEQUENCE</scope>
    <source>
        <strain evidence="2">WR16-4</strain>
    </source>
</reference>
<gene>
    <name evidence="2" type="ORF">WR164_04690</name>
</gene>
<feature type="transmembrane region" description="Helical" evidence="1">
    <location>
        <begin position="555"/>
        <end position="573"/>
    </location>
</feature>